<dbReference type="InterPro" id="IPR035983">
    <property type="entry name" value="Hect_E3_ubiquitin_ligase"/>
</dbReference>
<feature type="compositionally biased region" description="Acidic residues" evidence="6">
    <location>
        <begin position="672"/>
        <end position="681"/>
    </location>
</feature>
<gene>
    <name evidence="8" type="ORF">Cvel_26624</name>
</gene>
<feature type="region of interest" description="Disordered" evidence="6">
    <location>
        <begin position="322"/>
        <end position="341"/>
    </location>
</feature>
<dbReference type="GO" id="GO:0000209">
    <property type="term" value="P:protein polyubiquitination"/>
    <property type="evidence" value="ECO:0007669"/>
    <property type="project" value="InterPro"/>
</dbReference>
<evidence type="ECO:0000313" key="8">
    <source>
        <dbReference type="EMBL" id="CEM42255.1"/>
    </source>
</evidence>
<name>A0A0G4HEI3_9ALVE</name>
<dbReference type="Gene3D" id="3.30.2160.10">
    <property type="entry name" value="Hect, E3 ligase catalytic domain"/>
    <property type="match status" value="1"/>
</dbReference>
<evidence type="ECO:0000256" key="1">
    <source>
        <dbReference type="ARBA" id="ARBA00000885"/>
    </source>
</evidence>
<dbReference type="FunFam" id="3.30.2410.10:FF:000003">
    <property type="entry name" value="probable E3 ubiquitin-protein ligase HERC4 isoform X1"/>
    <property type="match status" value="1"/>
</dbReference>
<feature type="region of interest" description="Disordered" evidence="6">
    <location>
        <begin position="542"/>
        <end position="575"/>
    </location>
</feature>
<sequence length="1207" mass="131403">MFSFDGKSKSRNVSLGGQSKGKTATKQGFLDKQRKERQERERQRNREKASLSIQRVWRSHKALTEEAVRVRGDFDSLTAELKQSQGESPSGSLEVDRKICDALPVLMRYVAFSFVGGSFSHSSPSSGEMNVEGESDRDRLSSSCGFFLHSAQSRTETNVLSDLLSEGDGERERRRVLRVVQVRGFCRTLLRTPDIPTHIIAELLGVLVTFGGDTGVTHQQMEKSLEQIFSFLAARARLFPWLGKALREAAGKGRGEKDEGQAAQLLKTAGLAARHSHPLGSSNFHSIISGVFGVPLLFERVPTAAREGLGRNRDLLSVVSSVRTDKGRRGSKRDSKDHALDATGDVVMMSGLGGLSAGGGEGLMMGMGLGTLSAEGAGQISSSSSSSSASPTGGGGQKGDIMSIQELHLSGEEEGLHTAVWVLANLIEIVKVHMGDGAPLPSGFLGLLQSVHAQVPSRTLRNLLNRASSSSGRNIVGLVAGGGGKGEGSSAAPPFLERQIGTMVDRDFITFLLSGSGADGASGLEDWAPLLELYFPVPPAMSVPERGGDDEDSDFEFEASGGHSSSSSSSSSVAAAAGGKEGTSWAAPVEAVLSALAFHTDLSLRLFQAFRKKVAEECGGRAEEVVNQMGKAPDFRSPLGSVLSAFCCLYAHQLRIVYDVEFFKQEDHEGDREDAEMENAEDGTKARPASARRKVGRNPLRLSDVSWLAPLLNQILFKVIKAQCGVADSFKRRPAAHTLRARVGDLVRSLYDRGGRRPFVLPNAWLIAETQTLIKNRMAALEEVRGTSLRGVGSIANSGVRGAEATLTAVLAEMPHSVPFDDRVLVFYNGVMQDKEQVAMARQRAQYGHGSVHTIRRDYIVEDGLASLGSLSGENLRDVFRVQFVDEHGQVESGIDGGGLFKEFLISLSRTAFDVNYGLFAATEDQSLVPSPSAFMIHPNAQELYVLLGKVVGKALYEQTLIEPTFNRVFLTLLLGRQNQVDDVPFLDKELHKNLMFVKDYPGDVADLALHFSVTDNTFGAAKEVPLMPGGEQRVVTNNTKFQYLRLMGHFKTNRQLKEQTNAFLSGFEEIIPLEWLRMFNQEELQSLISGTRRGFDVRDLREHTQYTGGFNGHSPTVQLFWETLESMPDSDRGAFLMFVTSCPRAPLLGFKNLYPSFTIHRVPDRDRLPTASTCVNLLKLPDYEDAQVLRQKLRQAIGQGGGFGLS</sequence>
<evidence type="ECO:0000256" key="2">
    <source>
        <dbReference type="ARBA" id="ARBA00012485"/>
    </source>
</evidence>
<feature type="compositionally biased region" description="Low complexity" evidence="6">
    <location>
        <begin position="376"/>
        <end position="391"/>
    </location>
</feature>
<evidence type="ECO:0000256" key="4">
    <source>
        <dbReference type="ARBA" id="ARBA00022786"/>
    </source>
</evidence>
<organism evidence="8">
    <name type="scientific">Chromera velia CCMP2878</name>
    <dbReference type="NCBI Taxonomy" id="1169474"/>
    <lineage>
        <taxon>Eukaryota</taxon>
        <taxon>Sar</taxon>
        <taxon>Alveolata</taxon>
        <taxon>Colpodellida</taxon>
        <taxon>Chromeraceae</taxon>
        <taxon>Chromera</taxon>
    </lineage>
</organism>
<keyword evidence="4 5" id="KW-0833">Ubl conjugation pathway</keyword>
<feature type="active site" description="Glycyl thioester intermediate" evidence="5">
    <location>
        <position position="1175"/>
    </location>
</feature>
<dbReference type="PANTHER" id="PTHR45700">
    <property type="entry name" value="UBIQUITIN-PROTEIN LIGASE E3C"/>
    <property type="match status" value="1"/>
</dbReference>
<feature type="region of interest" description="Disordered" evidence="6">
    <location>
        <begin position="376"/>
        <end position="400"/>
    </location>
</feature>
<dbReference type="EMBL" id="CDMZ01002415">
    <property type="protein sequence ID" value="CEM42255.1"/>
    <property type="molecule type" value="Genomic_DNA"/>
</dbReference>
<comment type="catalytic activity">
    <reaction evidence="1">
        <text>S-ubiquitinyl-[E2 ubiquitin-conjugating enzyme]-L-cysteine + [acceptor protein]-L-lysine = [E2 ubiquitin-conjugating enzyme]-L-cysteine + N(6)-ubiquitinyl-[acceptor protein]-L-lysine.</text>
        <dbReference type="EC" id="2.3.2.26"/>
    </reaction>
</comment>
<dbReference type="Pfam" id="PF00632">
    <property type="entry name" value="HECT"/>
    <property type="match status" value="1"/>
</dbReference>
<dbReference type="Gene3D" id="3.30.2410.10">
    <property type="entry name" value="Hect, E3 ligase catalytic domain"/>
    <property type="match status" value="1"/>
</dbReference>
<dbReference type="EC" id="2.3.2.26" evidence="2"/>
<feature type="compositionally biased region" description="Low complexity" evidence="6">
    <location>
        <begin position="558"/>
        <end position="575"/>
    </location>
</feature>
<feature type="region of interest" description="Disordered" evidence="6">
    <location>
        <begin position="669"/>
        <end position="692"/>
    </location>
</feature>
<dbReference type="GO" id="GO:0061630">
    <property type="term" value="F:ubiquitin protein ligase activity"/>
    <property type="evidence" value="ECO:0007669"/>
    <property type="project" value="UniProtKB-EC"/>
</dbReference>
<feature type="compositionally biased region" description="Basic and acidic residues" evidence="6">
    <location>
        <begin position="29"/>
        <end position="49"/>
    </location>
</feature>
<dbReference type="PROSITE" id="PS50237">
    <property type="entry name" value="HECT"/>
    <property type="match status" value="1"/>
</dbReference>
<dbReference type="VEuPathDB" id="CryptoDB:Cvel_26624"/>
<dbReference type="SMART" id="SM00119">
    <property type="entry name" value="HECTc"/>
    <property type="match status" value="1"/>
</dbReference>
<feature type="domain" description="HECT" evidence="7">
    <location>
        <begin position="872"/>
        <end position="1207"/>
    </location>
</feature>
<protein>
    <recommendedName>
        <fullName evidence="2">HECT-type E3 ubiquitin transferase</fullName>
        <ecNumber evidence="2">2.3.2.26</ecNumber>
    </recommendedName>
</protein>
<dbReference type="FunFam" id="3.30.2160.10:FF:000002">
    <property type="entry name" value="Putative Ubiquitin-protein ligase E3C"/>
    <property type="match status" value="1"/>
</dbReference>
<dbReference type="CDD" id="cd00078">
    <property type="entry name" value="HECTc"/>
    <property type="match status" value="1"/>
</dbReference>
<accession>A0A0G4HEI3</accession>
<feature type="compositionally biased region" description="Acidic residues" evidence="6">
    <location>
        <begin position="548"/>
        <end position="557"/>
    </location>
</feature>
<dbReference type="InterPro" id="IPR044611">
    <property type="entry name" value="E3A/B/C-like"/>
</dbReference>
<evidence type="ECO:0000259" key="7">
    <source>
        <dbReference type="PROSITE" id="PS50237"/>
    </source>
</evidence>
<dbReference type="PhylomeDB" id="A0A0G4HEI3"/>
<evidence type="ECO:0000256" key="5">
    <source>
        <dbReference type="PROSITE-ProRule" id="PRU00104"/>
    </source>
</evidence>
<feature type="region of interest" description="Disordered" evidence="6">
    <location>
        <begin position="1"/>
        <end position="51"/>
    </location>
</feature>
<feature type="compositionally biased region" description="Basic and acidic residues" evidence="6">
    <location>
        <begin position="323"/>
        <end position="340"/>
    </location>
</feature>
<keyword evidence="3" id="KW-0808">Transferase</keyword>
<dbReference type="SUPFAM" id="SSF56204">
    <property type="entry name" value="Hect, E3 ligase catalytic domain"/>
    <property type="match status" value="1"/>
</dbReference>
<dbReference type="InterPro" id="IPR000569">
    <property type="entry name" value="HECT_dom"/>
</dbReference>
<evidence type="ECO:0000256" key="6">
    <source>
        <dbReference type="SAM" id="MobiDB-lite"/>
    </source>
</evidence>
<dbReference type="GO" id="GO:0006511">
    <property type="term" value="P:ubiquitin-dependent protein catabolic process"/>
    <property type="evidence" value="ECO:0007669"/>
    <property type="project" value="TreeGrafter"/>
</dbReference>
<reference evidence="8" key="1">
    <citation type="submission" date="2014-11" db="EMBL/GenBank/DDBJ databases">
        <authorList>
            <person name="Otto D Thomas"/>
            <person name="Naeem Raeece"/>
        </authorList>
    </citation>
    <scope>NUCLEOTIDE SEQUENCE</scope>
</reference>
<dbReference type="PANTHER" id="PTHR45700:SF2">
    <property type="entry name" value="UBIQUITIN-PROTEIN LIGASE E3C"/>
    <property type="match status" value="1"/>
</dbReference>
<dbReference type="AlphaFoldDB" id="A0A0G4HEI3"/>
<feature type="compositionally biased region" description="Polar residues" evidence="6">
    <location>
        <begin position="11"/>
        <end position="26"/>
    </location>
</feature>
<evidence type="ECO:0000256" key="3">
    <source>
        <dbReference type="ARBA" id="ARBA00022679"/>
    </source>
</evidence>
<proteinExistence type="predicted"/>
<dbReference type="Gene3D" id="3.90.1750.10">
    <property type="entry name" value="Hect, E3 ligase catalytic domains"/>
    <property type="match status" value="1"/>
</dbReference>